<feature type="region of interest" description="Disordered" evidence="1">
    <location>
        <begin position="137"/>
        <end position="173"/>
    </location>
</feature>
<dbReference type="EMBL" id="BAAACA010000004">
    <property type="protein sequence ID" value="GAA0579199.1"/>
    <property type="molecule type" value="Genomic_DNA"/>
</dbReference>
<dbReference type="Proteomes" id="UP001500668">
    <property type="component" value="Unassembled WGS sequence"/>
</dbReference>
<evidence type="ECO:0000313" key="2">
    <source>
        <dbReference type="EMBL" id="GAA0579199.1"/>
    </source>
</evidence>
<reference evidence="2 3" key="1">
    <citation type="journal article" date="2019" name="Int. J. Syst. Evol. Microbiol.">
        <title>The Global Catalogue of Microorganisms (GCM) 10K type strain sequencing project: providing services to taxonomists for standard genome sequencing and annotation.</title>
        <authorList>
            <consortium name="The Broad Institute Genomics Platform"/>
            <consortium name="The Broad Institute Genome Sequencing Center for Infectious Disease"/>
            <person name="Wu L."/>
            <person name="Ma J."/>
        </authorList>
    </citation>
    <scope>NUCLEOTIDE SEQUENCE [LARGE SCALE GENOMIC DNA]</scope>
    <source>
        <strain evidence="2 3">JCM 5067</strain>
    </source>
</reference>
<gene>
    <name evidence="2" type="ORF">GCM10010394_04690</name>
</gene>
<feature type="compositionally biased region" description="Polar residues" evidence="1">
    <location>
        <begin position="137"/>
        <end position="161"/>
    </location>
</feature>
<evidence type="ECO:0000256" key="1">
    <source>
        <dbReference type="SAM" id="MobiDB-lite"/>
    </source>
</evidence>
<sequence>MHDDTNDFAPSAPVGKTFKFTNVGDNVNGYVENVSQRIPLNKFGTEQQDTDHNGNPRWQRIITLATPEGGDTDDGLRTVWMPVGSQMATAIGDAMKRAGAATGTPASGAFLKLTFARTRPSKFGNPAKIYVAEYTQPTNAQNKPLSETTASSWPTNANTWVPPQGNAPAAWQQ</sequence>
<evidence type="ECO:0000313" key="3">
    <source>
        <dbReference type="Proteomes" id="UP001500668"/>
    </source>
</evidence>
<comment type="caution">
    <text evidence="2">The sequence shown here is derived from an EMBL/GenBank/DDBJ whole genome shotgun (WGS) entry which is preliminary data.</text>
</comment>
<keyword evidence="3" id="KW-1185">Reference proteome</keyword>
<proteinExistence type="predicted"/>
<accession>A0ABN1F1B0</accession>
<organism evidence="2 3">
    <name type="scientific">Streptomyces crystallinus</name>
    <dbReference type="NCBI Taxonomy" id="68191"/>
    <lineage>
        <taxon>Bacteria</taxon>
        <taxon>Bacillati</taxon>
        <taxon>Actinomycetota</taxon>
        <taxon>Actinomycetes</taxon>
        <taxon>Kitasatosporales</taxon>
        <taxon>Streptomycetaceae</taxon>
        <taxon>Streptomyces</taxon>
    </lineage>
</organism>
<protein>
    <submittedName>
        <fullName evidence="2">Uncharacterized protein</fullName>
    </submittedName>
</protein>
<dbReference type="RefSeq" id="WP_344069307.1">
    <property type="nucleotide sequence ID" value="NZ_BAAACA010000004.1"/>
</dbReference>
<name>A0ABN1F1B0_9ACTN</name>